<evidence type="ECO:0000259" key="22">
    <source>
        <dbReference type="PROSITE" id="PS51190"/>
    </source>
</evidence>
<evidence type="ECO:0000313" key="23">
    <source>
        <dbReference type="EMBL" id="PVV03628.1"/>
    </source>
</evidence>
<evidence type="ECO:0000256" key="2">
    <source>
        <dbReference type="ARBA" id="ARBA00010769"/>
    </source>
</evidence>
<organism evidence="23 24">
    <name type="scientific">Smittium megazygosporum</name>
    <dbReference type="NCBI Taxonomy" id="133381"/>
    <lineage>
        <taxon>Eukaryota</taxon>
        <taxon>Fungi</taxon>
        <taxon>Fungi incertae sedis</taxon>
        <taxon>Zoopagomycota</taxon>
        <taxon>Kickxellomycotina</taxon>
        <taxon>Harpellomycetes</taxon>
        <taxon>Harpellales</taxon>
        <taxon>Legeriomycetaceae</taxon>
        <taxon>Smittium</taxon>
    </lineage>
</organism>
<keyword evidence="24" id="KW-1185">Reference proteome</keyword>
<evidence type="ECO:0000259" key="21">
    <source>
        <dbReference type="PROSITE" id="PS51189"/>
    </source>
</evidence>
<dbReference type="Gene3D" id="1.10.1070.11">
    <property type="entry name" value="Phosphatidylinositol 3-/4-kinase, catalytic domain"/>
    <property type="match status" value="1"/>
</dbReference>
<dbReference type="Gene3D" id="3.30.1010.10">
    <property type="entry name" value="Phosphatidylinositol 3-kinase Catalytic Subunit, Chain A, domain 4"/>
    <property type="match status" value="1"/>
</dbReference>
<evidence type="ECO:0000256" key="9">
    <source>
        <dbReference type="ARBA" id="ARBA00022763"/>
    </source>
</evidence>
<evidence type="ECO:0000256" key="10">
    <source>
        <dbReference type="ARBA" id="ARBA00022777"/>
    </source>
</evidence>
<dbReference type="InterPro" id="IPR014009">
    <property type="entry name" value="PIK_FAT"/>
</dbReference>
<dbReference type="GO" id="GO:0005634">
    <property type="term" value="C:nucleus"/>
    <property type="evidence" value="ECO:0007669"/>
    <property type="project" value="UniProtKB-SubCell"/>
</dbReference>
<keyword evidence="6" id="KW-0723">Serine/threonine-protein kinase</keyword>
<evidence type="ECO:0000256" key="7">
    <source>
        <dbReference type="ARBA" id="ARBA00022679"/>
    </source>
</evidence>
<dbReference type="GO" id="GO:0004674">
    <property type="term" value="F:protein serine/threonine kinase activity"/>
    <property type="evidence" value="ECO:0007669"/>
    <property type="project" value="UniProtKB-KW"/>
</dbReference>
<feature type="compositionally biased region" description="Polar residues" evidence="19">
    <location>
        <begin position="3120"/>
        <end position="3132"/>
    </location>
</feature>
<evidence type="ECO:0000256" key="1">
    <source>
        <dbReference type="ARBA" id="ARBA00004123"/>
    </source>
</evidence>
<feature type="domain" description="FAT" evidence="21">
    <location>
        <begin position="2664"/>
        <end position="3106"/>
    </location>
</feature>
<evidence type="ECO:0000256" key="14">
    <source>
        <dbReference type="ARBA" id="ARBA00030222"/>
    </source>
</evidence>
<evidence type="ECO:0000313" key="24">
    <source>
        <dbReference type="Proteomes" id="UP000245609"/>
    </source>
</evidence>
<accession>A0A2T9ZGB1</accession>
<gene>
    <name evidence="23" type="ORF">BB560_001891</name>
</gene>
<sequence>MNSIYSELLESLFSSKSTERFTSITNLAKLLGDYHQKSDRKISFTFSRDDLQEDLSYKNSIEHSPRNISSSKHNPSYRYRSDNQGKNFEPPYDEIGKLVFKYFNFEVERFLSTYISPFVENRSTSSPQNKSHIALERAFSKLEKISETIKTTLLLTFPRQKPKSLKLIVKNIIRTLSTNTDGISFLYDQSFSKLFFSSRSDHSQNSNTTATKNFYELCNQVYKTDKLSKRSVTSKNLSMLIESLYAKLLREFASTERNVYELSKTANWDQLIQISINILLKNARFNRVYDNPNINNIETDFSFILSRLMYKSINFRFGPSEKLIFDFSLIFTGEMYFLSNTSKLESSLYFCLLALLKVLYHYSCDSFAFCDPSRLEAINHILCNTLTVMNKNLSQKTSNLITKIWWVCVRLIFVNLDSSNTEIISSLSSMYTVLTQNSKFLRSDSLDFGAIEPYILENIIKYSTPTQEVHIDPDLQKSKSKPKPTFDPRLSIYNSSETWSDPRLLNSFFFSKIDTTASKKNQLDLSRSFFFSVDILDDENLLPELKWSNFGWFYYDLVSYLLVFLKDDPVTYERSSFTLQVRKPLKRKRNQVKNGKKHYEYNQKPFAVLQDPLDSSLDFTSLTSMSGEISTQNELVSNGDTNGQILVNKFLEEALTELSSYKQLSSRSATNILSLLLNYSDTLFEISGDLLLQIYSELLKYISEFQESLRSINVSLLLVFTRIINISNKFPNSFANLINKNGCGQSVFTKLTSSNSSDSHLIKAASSVFALNLIQIQRKSKHYAIDNSNLFSTFKNIWSEIQNCQSHQLFLLSLTWTQILIELWPFLRASSPNIDSIDCLFHSIVLYFNPNNFWSSELSWLSSSNSYNQIETLVDYSKTALSTLNLIVNDQGNEKLEKMPNIFQFNNQIINTIVNTLDNSELDSLVCKIMEFLKKRENLSNFRLLAFFTALLEKVENLSHLQNTIHYQCSTVSLETFLLERWKHAINHCDYIEFFFLSEALSLSYNLISKAILKEKNQKDSFVSIFAEKLIFFMTKEAENSPFMPDFQYNKEIRISTDYNDRSDSDDFVPGRKFMFVCNTDLYKGVFKVSELLLRKNKVYQEKLYDKIIVFLENLEFSHNILAVSYKLAIISRYLDEIFENEIPRTICSLLSKVLLDSTYLESLDALSVVYKSLGSVFPQLLLNKLSFAIDPSIQSNFETGDANTEKKVNKKQIRTYDDEISETNKMLGFLISEYENKKLHWFFILAVFLPILQTIGFYDNIIILHDSKQTYLWKLIPLSALEDSNFRSIFILSDIINNSNCSFVSAGGTNTFFKVLAFLGHTISSFENKVFDSVYSNVFRKGCYFELNTELECLVKLLSNYSKENIKLKASRESYSLGFLDLNLKSLGWNFKESSLEFSSSSKASFDTDKYYKLYFQLTCYCNYIILSDEFCTESIFIVILVLYLDLILFLKNGNQVLNVPKVPHFTAAELLDKALGFKYSNYSTGSYFNFLTSFTSNIVDLIVKSRLAFDTLLFLIKSISAFKVSSNDSFLNSYENIKNIVNTRGYFDFFSKSFDTQIFTFFSEILSYLIIYGHVSHANVMIKSINLQNQKNRTNNQNKHWSQYKFRAFVGGILSKSGQDYSHFLEEPCVSYLLETPFNNFSAQRQPELIYTCFSNLRLFRENKPNKAPQSWFTEYFRGKKGASFQFFELTTFLDNYLELLGFVHERFQKFIDFSDKNLVFDVLQLLHRDLNTPFNPELRLQQNIDSLICTFGLLSLSNSFDSITYLYLVFLSSKVYKKAIYLKNERALEVILNLYACIVLSLCKKDTWDQYATLSAAPNTISEIKFEDKTQNLQYTSFTSKDILVKALMYIMDSTLSARTLIPKIQTVLDEFLANIDSGISSSPSKFVSSTILKPFILQSIHTNDDIFDLKEAQAFIDTQELILKNIDTRYPYYTNYALNNAYTIASKLANGSELKKKLSESRIFIFYTFLQARSRYIARRIKEFFYLCFLRNRHSFISDVNIYVAIQGVAKKVELITEKALALNLGAEYSNFQCDIPVQGRDPSSVFSALLLSSQFCLSSMSVGYTKSLVSTDKPPLTDPTCPTFEGSGGRRDILLCKWVETHSSKLDLECYLHPDILTLLNDPDLSFASESNTLVKFIKIINEANNPAINSDSLVCLCMINSITESKTAESRYSYLKKIIFYSFDYSRSCFPELLIEMFNNSITKLRNIKKNFIDFIYYTTFNAENFNDTRTHLQFLFTVKLLIESLLETREINSNLRIIQNFINLFELDFSKIALVSEAIGLETFVPFFLELTFLFQIKPTFSESTDTLSFDSSLIKDFSPKSTVNQNSSVRKSSRIRTKKLTQNDDSNVSSGRYDIFNFSQESSNSLYFSIGEAKPLTRKYNLSELSQPELSALKSSYFKLSEKASYLAVTSSLTLSDIEDQLRIEQEYNKLLVFSETNTQKSIFNEDFKVFNSPELIQGRRTFPVAQSLKYNPYLDTLLKLGYNSILLPFEMDINNTNSYYGSMWRLKKWSLPEIDLSDNSTSFALQTAGGNAQSVIDLCKMSYNSSEKMVYNVLNFWNKGLSHKSSECVNIWNSSYLFSDLNNLVSHVSLIPSLGSEPISTDNKTNMDTSYKSAELAFFLFDSIFNDKMASSGDYSTSVYSKLESLQNELEEWVSLKPYSIMECSLLVNISLWETLLLYISSYSTENKNDLLGGRLYGSYEPIQKQKLYIETIEKYQNACSLVISESRSSGLYTVSMSITNRFSDMLSKLSFSSKSKEIFSKLETAKTLWDLECKKPALNMLLEYSNKLNNVLPIDSLSSIKFESFSGGSNGMASGKEFSDRNRAAVSGGQVLFNIQEKESLGLFYSQLYSISGEWAAELKMYRSQPIITNFYNKAIEILDQTEHLAKAADDTLFSLARFADSQFRLNSEAYLSNYDNSIKSHKKAELELWKQQLASIKLRGRLNDEAVETRDKKLLIKQIAAQVNRFELQVKHDDDEDERFRNEQSYFLSTSLWYYARCLMVGNKHDTMSVMAIVSLWLSNSRNKKAMYTLKKVGLTKISSFKWLPLVHQMCARLGDVETCKDEEISQSLLRGLILRMTCKHPYHTLPTLLALKNSNNDGKQGAKGLQGFDNSNSNANVSKSDLSRSKISDQIINKTSSSKQYLSLIVNRLDQLTSAYIEMANAAISPDLKRDSSVVNGKKELHFDRKWKLNQVMKESDVPILTANIPIDPSGRYQGCVPSDSDALDPVSASDITKVVFIGKTDCTYTLAGGINLPKILRLTGSDGFNYKQLVKGKDDLRQDAIIEQVFKFVNRFFELAQGNKNRQLKLVTYNVIPLSKRSGVLEWIQDTIPFGTWLSEGYKKLPNPIDLIGLRKTMQTEHTSRNSTSLSKIRVFNEIQSRLPPIFRFFFYLTSADVYTYFIHQKRYTRSVAVSSIVCWLLGIGDRHAQNLLVSTKTSEIIHIDLGVAFDMGKLLPIPELVPFRLTQNIIDGMGLINSRNDNSTPFFKDCVDTVVVLREFKHSIKTILSVLKHDPLYHWSDNSLKIKQIISNQLTKAETAGLKSGLIFGTSINMFFKASKEDKADNMGVKTDNDEDEANKEAERAILEVSKRLSSEISVECQVSELIMDAMDVSNLSKLFTGWQAWL</sequence>
<dbReference type="GO" id="GO:0035556">
    <property type="term" value="P:intracellular signal transduction"/>
    <property type="evidence" value="ECO:0007669"/>
    <property type="project" value="UniProtKB-ARBA"/>
</dbReference>
<dbReference type="PANTHER" id="PTHR37079">
    <property type="entry name" value="SERINE/THREONINE-PROTEIN KINASE ATM"/>
    <property type="match status" value="1"/>
</dbReference>
<evidence type="ECO:0000256" key="13">
    <source>
        <dbReference type="ARBA" id="ARBA00030020"/>
    </source>
</evidence>
<dbReference type="InterPro" id="IPR018936">
    <property type="entry name" value="PI3/4_kinase_CS"/>
</dbReference>
<dbReference type="Proteomes" id="UP000245609">
    <property type="component" value="Unassembled WGS sequence"/>
</dbReference>
<protein>
    <recommendedName>
        <fullName evidence="4">Serine/threonine-protein kinase TEL1</fullName>
        <ecNumber evidence="3">2.7.11.1</ecNumber>
    </recommendedName>
    <alternativeName>
        <fullName evidence="13">ATM homolog</fullName>
    </alternativeName>
    <alternativeName>
        <fullName evidence="15 16">DNA-damage checkpoint kinase TEL1</fullName>
    </alternativeName>
    <alternativeName>
        <fullName evidence="5">Serine/threonine-protein kinase tel1</fullName>
    </alternativeName>
    <alternativeName>
        <fullName evidence="14">Telomere length regulation protein 1</fullName>
    </alternativeName>
</protein>
<dbReference type="OrthoDB" id="381190at2759"/>
<evidence type="ECO:0000256" key="4">
    <source>
        <dbReference type="ARBA" id="ARBA00014619"/>
    </source>
</evidence>
<feature type="domain" description="FATC" evidence="22">
    <location>
        <begin position="3605"/>
        <end position="3637"/>
    </location>
</feature>
<comment type="subcellular location">
    <subcellularLocation>
        <location evidence="1">Nucleus</location>
    </subcellularLocation>
</comment>
<comment type="catalytic activity">
    <reaction evidence="18">
        <text>L-seryl-[protein] + ATP = O-phospho-L-seryl-[protein] + ADP + H(+)</text>
        <dbReference type="Rhea" id="RHEA:17989"/>
        <dbReference type="Rhea" id="RHEA-COMP:9863"/>
        <dbReference type="Rhea" id="RHEA-COMP:11604"/>
        <dbReference type="ChEBI" id="CHEBI:15378"/>
        <dbReference type="ChEBI" id="CHEBI:29999"/>
        <dbReference type="ChEBI" id="CHEBI:30616"/>
        <dbReference type="ChEBI" id="CHEBI:83421"/>
        <dbReference type="ChEBI" id="CHEBI:456216"/>
        <dbReference type="EC" id="2.7.11.1"/>
    </reaction>
</comment>
<name>A0A2T9ZGB1_9FUNG</name>
<evidence type="ECO:0000256" key="18">
    <source>
        <dbReference type="ARBA" id="ARBA00048679"/>
    </source>
</evidence>
<dbReference type="EMBL" id="MBFS01000210">
    <property type="protein sequence ID" value="PVV03628.1"/>
    <property type="molecule type" value="Genomic_DNA"/>
</dbReference>
<feature type="domain" description="PI3K/PI4K catalytic" evidence="20">
    <location>
        <begin position="3253"/>
        <end position="3573"/>
    </location>
</feature>
<keyword evidence="8" id="KW-0547">Nucleotide-binding</keyword>
<evidence type="ECO:0000256" key="12">
    <source>
        <dbReference type="ARBA" id="ARBA00023242"/>
    </source>
</evidence>
<proteinExistence type="inferred from homology"/>
<keyword evidence="11" id="KW-0067">ATP-binding</keyword>
<evidence type="ECO:0000259" key="20">
    <source>
        <dbReference type="PROSITE" id="PS50290"/>
    </source>
</evidence>
<evidence type="ECO:0000256" key="3">
    <source>
        <dbReference type="ARBA" id="ARBA00012513"/>
    </source>
</evidence>
<dbReference type="SMART" id="SM01343">
    <property type="entry name" value="FATC"/>
    <property type="match status" value="1"/>
</dbReference>
<dbReference type="PANTHER" id="PTHR37079:SF4">
    <property type="entry name" value="SERINE_THREONINE-PROTEIN KINASE ATM"/>
    <property type="match status" value="1"/>
</dbReference>
<comment type="caution">
    <text evidence="23">The sequence shown here is derived from an EMBL/GenBank/DDBJ whole genome shotgun (WGS) entry which is preliminary data.</text>
</comment>
<dbReference type="PROSITE" id="PS00915">
    <property type="entry name" value="PI3_4_KINASE_1"/>
    <property type="match status" value="1"/>
</dbReference>
<dbReference type="InterPro" id="IPR003152">
    <property type="entry name" value="FATC_dom"/>
</dbReference>
<dbReference type="Pfam" id="PF00454">
    <property type="entry name" value="PI3_PI4_kinase"/>
    <property type="match status" value="1"/>
</dbReference>
<dbReference type="SUPFAM" id="SSF56112">
    <property type="entry name" value="Protein kinase-like (PK-like)"/>
    <property type="match status" value="1"/>
</dbReference>
<feature type="region of interest" description="Disordered" evidence="19">
    <location>
        <begin position="62"/>
        <end position="85"/>
    </location>
</feature>
<evidence type="ECO:0000256" key="15">
    <source>
        <dbReference type="ARBA" id="ARBA00031460"/>
    </source>
</evidence>
<dbReference type="PROSITE" id="PS51190">
    <property type="entry name" value="FATC"/>
    <property type="match status" value="1"/>
</dbReference>
<evidence type="ECO:0000256" key="17">
    <source>
        <dbReference type="ARBA" id="ARBA00047899"/>
    </source>
</evidence>
<reference evidence="23 24" key="1">
    <citation type="journal article" date="2018" name="MBio">
        <title>Comparative Genomics Reveals the Core Gene Toolbox for the Fungus-Insect Symbiosis.</title>
        <authorList>
            <person name="Wang Y."/>
            <person name="Stata M."/>
            <person name="Wang W."/>
            <person name="Stajich J.E."/>
            <person name="White M.M."/>
            <person name="Moncalvo J.M."/>
        </authorList>
    </citation>
    <scope>NUCLEOTIDE SEQUENCE [LARGE SCALE GENOMIC DNA]</scope>
    <source>
        <strain evidence="23 24">SC-DP-2</strain>
    </source>
</reference>
<dbReference type="PROSITE" id="PS51189">
    <property type="entry name" value="FAT"/>
    <property type="match status" value="1"/>
</dbReference>
<dbReference type="GO" id="GO:0005524">
    <property type="term" value="F:ATP binding"/>
    <property type="evidence" value="ECO:0007669"/>
    <property type="project" value="UniProtKB-KW"/>
</dbReference>
<keyword evidence="10" id="KW-0418">Kinase</keyword>
<dbReference type="STRING" id="133381.A0A2T9ZGB1"/>
<dbReference type="SMART" id="SM00146">
    <property type="entry name" value="PI3Kc"/>
    <property type="match status" value="1"/>
</dbReference>
<dbReference type="InterPro" id="IPR011009">
    <property type="entry name" value="Kinase-like_dom_sf"/>
</dbReference>
<comment type="catalytic activity">
    <reaction evidence="17">
        <text>L-threonyl-[protein] + ATP = O-phospho-L-threonyl-[protein] + ADP + H(+)</text>
        <dbReference type="Rhea" id="RHEA:46608"/>
        <dbReference type="Rhea" id="RHEA-COMP:11060"/>
        <dbReference type="Rhea" id="RHEA-COMP:11605"/>
        <dbReference type="ChEBI" id="CHEBI:15378"/>
        <dbReference type="ChEBI" id="CHEBI:30013"/>
        <dbReference type="ChEBI" id="CHEBI:30616"/>
        <dbReference type="ChEBI" id="CHEBI:61977"/>
        <dbReference type="ChEBI" id="CHEBI:456216"/>
        <dbReference type="EC" id="2.7.11.1"/>
    </reaction>
</comment>
<dbReference type="GO" id="GO:0006974">
    <property type="term" value="P:DNA damage response"/>
    <property type="evidence" value="ECO:0007669"/>
    <property type="project" value="UniProtKB-KW"/>
</dbReference>
<evidence type="ECO:0000256" key="19">
    <source>
        <dbReference type="SAM" id="MobiDB-lite"/>
    </source>
</evidence>
<dbReference type="PROSITE" id="PS00916">
    <property type="entry name" value="PI3_4_KINASE_2"/>
    <property type="match status" value="1"/>
</dbReference>
<dbReference type="InterPro" id="IPR036940">
    <property type="entry name" value="PI3/4_kinase_cat_sf"/>
</dbReference>
<dbReference type="Pfam" id="PF02260">
    <property type="entry name" value="FATC"/>
    <property type="match status" value="1"/>
</dbReference>
<keyword evidence="12" id="KW-0539">Nucleus</keyword>
<feature type="region of interest" description="Disordered" evidence="19">
    <location>
        <begin position="3112"/>
        <end position="3133"/>
    </location>
</feature>
<dbReference type="EC" id="2.7.11.1" evidence="3"/>
<evidence type="ECO:0000256" key="8">
    <source>
        <dbReference type="ARBA" id="ARBA00022741"/>
    </source>
</evidence>
<evidence type="ECO:0000256" key="16">
    <source>
        <dbReference type="ARBA" id="ARBA00032467"/>
    </source>
</evidence>
<evidence type="ECO:0000256" key="5">
    <source>
        <dbReference type="ARBA" id="ARBA00020288"/>
    </source>
</evidence>
<evidence type="ECO:0000256" key="6">
    <source>
        <dbReference type="ARBA" id="ARBA00022527"/>
    </source>
</evidence>
<keyword evidence="7" id="KW-0808">Transferase</keyword>
<keyword evidence="9" id="KW-0227">DNA damage</keyword>
<dbReference type="InterPro" id="IPR038980">
    <property type="entry name" value="ATM_plant"/>
</dbReference>
<evidence type="ECO:0000256" key="11">
    <source>
        <dbReference type="ARBA" id="ARBA00022840"/>
    </source>
</evidence>
<comment type="similarity">
    <text evidence="2">Belongs to the PI3/PI4-kinase family. ATM subfamily.</text>
</comment>
<dbReference type="InterPro" id="IPR000403">
    <property type="entry name" value="PI3/4_kinase_cat_dom"/>
</dbReference>
<dbReference type="PROSITE" id="PS50290">
    <property type="entry name" value="PI3_4_KINASE_3"/>
    <property type="match status" value="1"/>
</dbReference>